<dbReference type="Pfam" id="PF01027">
    <property type="entry name" value="Bax1-I"/>
    <property type="match status" value="1"/>
</dbReference>
<dbReference type="EMBL" id="CAMPGE010017881">
    <property type="protein sequence ID" value="CAI2376328.1"/>
    <property type="molecule type" value="Genomic_DNA"/>
</dbReference>
<sequence>MFNIRRILNRGSTLTKTVSRKFSTGGGGPNLNNMARTANMTLFGIGSAGLIYMIYKSRANIPRQAPLNASHQEVMASQNTIAQPRVTQGLINPVVESRVQNALAYFCGGLGLTGLSVALFRNTTLAYANPFLLFIPAIAAMIGTQYLNYHTQSIPKHLTWGAFCGLEGLMLAPLINMAGMPIVFNALAATGAMMGALGAYAYNTPTKDFLSMGGALSIGLCGLIGVSFVNMFWPSPLLMSLSLYGGLLLFGGFVMYDTQKLIHNASTKPSWDPINESIGIYLDAIIIFQKFLIIFMNNKKKK</sequence>
<feature type="transmembrane region" description="Helical" evidence="5">
    <location>
        <begin position="209"/>
        <end position="229"/>
    </location>
</feature>
<feature type="transmembrane region" description="Helical" evidence="5">
    <location>
        <begin position="241"/>
        <end position="258"/>
    </location>
</feature>
<keyword evidence="4 5" id="KW-0472">Membrane</keyword>
<name>A0AAD2D1I4_EUPCR</name>
<dbReference type="AlphaFoldDB" id="A0AAD2D1I4"/>
<feature type="transmembrane region" description="Helical" evidence="5">
    <location>
        <begin position="182"/>
        <end position="203"/>
    </location>
</feature>
<feature type="transmembrane region" description="Helical" evidence="5">
    <location>
        <begin position="158"/>
        <end position="175"/>
    </location>
</feature>
<dbReference type="InterPro" id="IPR006214">
    <property type="entry name" value="Bax_inhibitor_1-related"/>
</dbReference>
<evidence type="ECO:0000256" key="1">
    <source>
        <dbReference type="ARBA" id="ARBA00004141"/>
    </source>
</evidence>
<evidence type="ECO:0000313" key="6">
    <source>
        <dbReference type="EMBL" id="CAI2376328.1"/>
    </source>
</evidence>
<proteinExistence type="inferred from homology"/>
<comment type="caution">
    <text evidence="5">Lacks conserved residue(s) required for the propagation of feature annotation.</text>
</comment>
<organism evidence="6 7">
    <name type="scientific">Euplotes crassus</name>
    <dbReference type="NCBI Taxonomy" id="5936"/>
    <lineage>
        <taxon>Eukaryota</taxon>
        <taxon>Sar</taxon>
        <taxon>Alveolata</taxon>
        <taxon>Ciliophora</taxon>
        <taxon>Intramacronucleata</taxon>
        <taxon>Spirotrichea</taxon>
        <taxon>Hypotrichia</taxon>
        <taxon>Euplotida</taxon>
        <taxon>Euplotidae</taxon>
        <taxon>Moneuplotes</taxon>
    </lineage>
</organism>
<comment type="similarity">
    <text evidence="5">Belongs to the BI1 family.</text>
</comment>
<evidence type="ECO:0000256" key="5">
    <source>
        <dbReference type="RuleBase" id="RU004379"/>
    </source>
</evidence>
<dbReference type="PANTHER" id="PTHR23291:SF112">
    <property type="entry name" value="GROWTH HORMONE-INDUCIBLE TRANSMEMBRANE PROTEIN"/>
    <property type="match status" value="1"/>
</dbReference>
<comment type="caution">
    <text evidence="6">The sequence shown here is derived from an EMBL/GenBank/DDBJ whole genome shotgun (WGS) entry which is preliminary data.</text>
</comment>
<comment type="subcellular location">
    <subcellularLocation>
        <location evidence="1">Membrane</location>
        <topology evidence="1">Multi-pass membrane protein</topology>
    </subcellularLocation>
</comment>
<reference evidence="6" key="1">
    <citation type="submission" date="2023-07" db="EMBL/GenBank/DDBJ databases">
        <authorList>
            <consortium name="AG Swart"/>
            <person name="Singh M."/>
            <person name="Singh A."/>
            <person name="Seah K."/>
            <person name="Emmerich C."/>
        </authorList>
    </citation>
    <scope>NUCLEOTIDE SEQUENCE</scope>
    <source>
        <strain evidence="6">DP1</strain>
    </source>
</reference>
<evidence type="ECO:0000313" key="7">
    <source>
        <dbReference type="Proteomes" id="UP001295684"/>
    </source>
</evidence>
<accession>A0AAD2D1I4</accession>
<keyword evidence="3 5" id="KW-1133">Transmembrane helix</keyword>
<gene>
    <name evidence="6" type="ORF">ECRASSUSDP1_LOCUS17697</name>
</gene>
<dbReference type="Proteomes" id="UP001295684">
    <property type="component" value="Unassembled WGS sequence"/>
</dbReference>
<evidence type="ECO:0000256" key="2">
    <source>
        <dbReference type="ARBA" id="ARBA00022692"/>
    </source>
</evidence>
<keyword evidence="2 5" id="KW-0812">Transmembrane</keyword>
<dbReference type="GO" id="GO:0005743">
    <property type="term" value="C:mitochondrial inner membrane"/>
    <property type="evidence" value="ECO:0007669"/>
    <property type="project" value="TreeGrafter"/>
</dbReference>
<feature type="transmembrane region" description="Helical" evidence="5">
    <location>
        <begin position="102"/>
        <end position="120"/>
    </location>
</feature>
<evidence type="ECO:0000256" key="3">
    <source>
        <dbReference type="ARBA" id="ARBA00022989"/>
    </source>
</evidence>
<dbReference type="PANTHER" id="PTHR23291">
    <property type="entry name" value="BAX INHIBITOR-RELATED"/>
    <property type="match status" value="1"/>
</dbReference>
<evidence type="ECO:0000256" key="4">
    <source>
        <dbReference type="ARBA" id="ARBA00023136"/>
    </source>
</evidence>
<feature type="transmembrane region" description="Helical" evidence="5">
    <location>
        <begin position="278"/>
        <end position="296"/>
    </location>
</feature>
<keyword evidence="7" id="KW-1185">Reference proteome</keyword>
<feature type="transmembrane region" description="Helical" evidence="5">
    <location>
        <begin position="37"/>
        <end position="55"/>
    </location>
</feature>
<protein>
    <submittedName>
        <fullName evidence="6">Uncharacterized protein</fullName>
    </submittedName>
</protein>
<feature type="transmembrane region" description="Helical" evidence="5">
    <location>
        <begin position="127"/>
        <end position="146"/>
    </location>
</feature>